<accession>A0ABP3Q927</accession>
<comment type="catalytic activity">
    <reaction evidence="2">
        <text>2 a mycocerosyl-[mycocerosic acid synthase] + a phenolphthiocerol = a dimycocerosyl phenolphthiocerol + 2 holo-[mycocerosic acid synthase].</text>
        <dbReference type="EC" id="2.3.1.282"/>
    </reaction>
</comment>
<evidence type="ECO:0000256" key="11">
    <source>
        <dbReference type="ARBA" id="ARBA00033407"/>
    </source>
</evidence>
<dbReference type="RefSeq" id="WP_344071094.1">
    <property type="nucleotide sequence ID" value="NZ_BAAACA010000006.1"/>
</dbReference>
<dbReference type="PANTHER" id="PTHR28037">
    <property type="entry name" value="ALCOHOL O-ACETYLTRANSFERASE 1-RELATED"/>
    <property type="match status" value="1"/>
</dbReference>
<dbReference type="GO" id="GO:0016746">
    <property type="term" value="F:acyltransferase activity"/>
    <property type="evidence" value="ECO:0007669"/>
    <property type="project" value="UniProtKB-KW"/>
</dbReference>
<reference evidence="14" key="1">
    <citation type="journal article" date="2019" name="Int. J. Syst. Evol. Microbiol.">
        <title>The Global Catalogue of Microorganisms (GCM) 10K type strain sequencing project: providing services to taxonomists for standard genome sequencing and annotation.</title>
        <authorList>
            <consortium name="The Broad Institute Genomics Platform"/>
            <consortium name="The Broad Institute Genome Sequencing Center for Infectious Disease"/>
            <person name="Wu L."/>
            <person name="Ma J."/>
        </authorList>
    </citation>
    <scope>NUCLEOTIDE SEQUENCE [LARGE SCALE GENOMIC DNA]</scope>
    <source>
        <strain evidence="14">JCM 5067</strain>
    </source>
</reference>
<protein>
    <recommendedName>
        <fullName evidence="6">Phthiocerol/phthiodiolone dimycocerosyl transferase</fullName>
        <ecNumber evidence="5">2.3.1.282</ecNumber>
    </recommendedName>
    <alternativeName>
        <fullName evidence="11">Acyltransferase PapA5</fullName>
    </alternativeName>
    <alternativeName>
        <fullName evidence="9">Phthiocerol/phthiodiolone O-acyltransferase</fullName>
    </alternativeName>
    <alternativeName>
        <fullName evidence="10">Polyketide synthase-associated protein A5</fullName>
    </alternativeName>
</protein>
<name>A0ABP3Q927_9ACTN</name>
<organism evidence="13 14">
    <name type="scientific">Streptomyces crystallinus</name>
    <dbReference type="NCBI Taxonomy" id="68191"/>
    <lineage>
        <taxon>Bacteria</taxon>
        <taxon>Bacillati</taxon>
        <taxon>Actinomycetota</taxon>
        <taxon>Actinomycetes</taxon>
        <taxon>Kitasatosporales</taxon>
        <taxon>Streptomycetaceae</taxon>
        <taxon>Streptomyces</taxon>
    </lineage>
</organism>
<evidence type="ECO:0000313" key="13">
    <source>
        <dbReference type="EMBL" id="GAA0585768.1"/>
    </source>
</evidence>
<dbReference type="InterPro" id="IPR023213">
    <property type="entry name" value="CAT-like_dom_sf"/>
</dbReference>
<dbReference type="Proteomes" id="UP001500668">
    <property type="component" value="Unassembled WGS sequence"/>
</dbReference>
<evidence type="ECO:0000256" key="3">
    <source>
        <dbReference type="ARBA" id="ARBA00001907"/>
    </source>
</evidence>
<dbReference type="InterPro" id="IPR052058">
    <property type="entry name" value="Alcohol_O-acetyltransferase"/>
</dbReference>
<dbReference type="Gene3D" id="3.30.559.30">
    <property type="entry name" value="Nonribosomal peptide synthetase, condensation domain"/>
    <property type="match status" value="1"/>
</dbReference>
<evidence type="ECO:0000313" key="14">
    <source>
        <dbReference type="Proteomes" id="UP001500668"/>
    </source>
</evidence>
<evidence type="ECO:0000256" key="5">
    <source>
        <dbReference type="ARBA" id="ARBA00012866"/>
    </source>
</evidence>
<evidence type="ECO:0000256" key="4">
    <source>
        <dbReference type="ARBA" id="ARBA00006558"/>
    </source>
</evidence>
<gene>
    <name evidence="13" type="ORF">GCM10010394_13430</name>
</gene>
<sequence>MGMQRRLCPVETIYVAQRSRAVLSCTVRGDLDEKLFAEAFAAKVAEHPSLRCRIAVEDGVAGLQPLAADEVPTLLVRDGGPDSFTEEFNTPLPVGGPLVRAVLLRGGDEHTVMLSVDHTITDGHSAIALQNALWETYTALVGGLPGRVGEYREQWPRPISELLPPVSEQEAEEYFARRVERTRQSPVVCLPYEAVDSERTPGQLELAVQRVLLEPEETARLLSFAKSEGVSVHGLVAAAVLTAVRRRLGGEPGTRNLGCMSPVDLRSRLTPPLEREVLVPAVTSCLDVLEVAHDADPLALARQVTENLHTAIERGDYLQEVHLLPKVPRHPAVLATSVIVTNMGRVSGPVTPAGLEVTDVRLAPAREHYFPEAGRGPVMACVVSFDGRLGIELPYSSGCFTHEQVDEVRGALHTALLAFAAREGDAEGTVAVPA</sequence>
<dbReference type="Gene3D" id="3.30.559.10">
    <property type="entry name" value="Chloramphenicol acetyltransferase-like domain"/>
    <property type="match status" value="1"/>
</dbReference>
<evidence type="ECO:0000256" key="8">
    <source>
        <dbReference type="ARBA" id="ARBA00023315"/>
    </source>
</evidence>
<evidence type="ECO:0000256" key="6">
    <source>
        <dbReference type="ARBA" id="ARBA00013449"/>
    </source>
</evidence>
<comment type="catalytic activity">
    <reaction evidence="1">
        <text>2 a mycocerosyl-[mycocerosic acid synthase] + a phthiocerol = a dimycocerosyl phthiocerol + 2 holo-[mycocerosic acid synthase].</text>
        <dbReference type="EC" id="2.3.1.282"/>
    </reaction>
</comment>
<evidence type="ECO:0000256" key="9">
    <source>
        <dbReference type="ARBA" id="ARBA00030465"/>
    </source>
</evidence>
<dbReference type="EMBL" id="BAAACA010000006">
    <property type="protein sequence ID" value="GAA0585768.1"/>
    <property type="molecule type" value="Genomic_DNA"/>
</dbReference>
<feature type="domain" description="Phthiocerol/phthiodiolone dimycocerosyl transferase C-terminal" evidence="12">
    <location>
        <begin position="206"/>
        <end position="393"/>
    </location>
</feature>
<comment type="caution">
    <text evidence="13">The sequence shown here is derived from an EMBL/GenBank/DDBJ whole genome shotgun (WGS) entry which is preliminary data.</text>
</comment>
<evidence type="ECO:0000256" key="1">
    <source>
        <dbReference type="ARBA" id="ARBA00000026"/>
    </source>
</evidence>
<keyword evidence="8 13" id="KW-0012">Acyltransferase</keyword>
<evidence type="ECO:0000256" key="2">
    <source>
        <dbReference type="ARBA" id="ARBA00000625"/>
    </source>
</evidence>
<keyword evidence="7" id="KW-0808">Transferase</keyword>
<keyword evidence="14" id="KW-1185">Reference proteome</keyword>
<dbReference type="Pfam" id="PF16911">
    <property type="entry name" value="PapA_C"/>
    <property type="match status" value="1"/>
</dbReference>
<evidence type="ECO:0000256" key="10">
    <source>
        <dbReference type="ARBA" id="ARBA00032317"/>
    </source>
</evidence>
<evidence type="ECO:0000259" key="12">
    <source>
        <dbReference type="Pfam" id="PF16911"/>
    </source>
</evidence>
<evidence type="ECO:0000256" key="7">
    <source>
        <dbReference type="ARBA" id="ARBA00022679"/>
    </source>
</evidence>
<comment type="catalytic activity">
    <reaction evidence="3">
        <text>2 a mycocerosyl-[mycocerosic acid synthase] + a phthiodiolone = a dimycocerosyl phthiodiolone + 2 holo-[mycocerosic acid synthase].</text>
        <dbReference type="EC" id="2.3.1.282"/>
    </reaction>
</comment>
<dbReference type="InterPro" id="IPR031641">
    <property type="entry name" value="PapA_C"/>
</dbReference>
<dbReference type="EC" id="2.3.1.282" evidence="5"/>
<proteinExistence type="inferred from homology"/>
<dbReference type="SUPFAM" id="SSF52777">
    <property type="entry name" value="CoA-dependent acyltransferases"/>
    <property type="match status" value="2"/>
</dbReference>
<dbReference type="PANTHER" id="PTHR28037:SF1">
    <property type="entry name" value="ALCOHOL O-ACETYLTRANSFERASE 1-RELATED"/>
    <property type="match status" value="1"/>
</dbReference>
<comment type="similarity">
    <text evidence="4">Belongs to the acyltransferase PapA5 family.</text>
</comment>